<keyword evidence="2" id="KW-1185">Reference proteome</keyword>
<dbReference type="AlphaFoldDB" id="A0A0D2EKM7"/>
<gene>
    <name evidence="1" type="ORF">PV05_04681</name>
</gene>
<evidence type="ECO:0000313" key="1">
    <source>
        <dbReference type="EMBL" id="KIW55978.1"/>
    </source>
</evidence>
<evidence type="ECO:0000313" key="2">
    <source>
        <dbReference type="Proteomes" id="UP000054342"/>
    </source>
</evidence>
<organism evidence="1 2">
    <name type="scientific">Exophiala xenobiotica</name>
    <dbReference type="NCBI Taxonomy" id="348802"/>
    <lineage>
        <taxon>Eukaryota</taxon>
        <taxon>Fungi</taxon>
        <taxon>Dikarya</taxon>
        <taxon>Ascomycota</taxon>
        <taxon>Pezizomycotina</taxon>
        <taxon>Eurotiomycetes</taxon>
        <taxon>Chaetothyriomycetidae</taxon>
        <taxon>Chaetothyriales</taxon>
        <taxon>Herpotrichiellaceae</taxon>
        <taxon>Exophiala</taxon>
    </lineage>
</organism>
<dbReference type="Proteomes" id="UP000054342">
    <property type="component" value="Unassembled WGS sequence"/>
</dbReference>
<proteinExistence type="predicted"/>
<dbReference type="STRING" id="348802.A0A0D2EKM7"/>
<dbReference type="PANTHER" id="PTHR37540:SF5">
    <property type="entry name" value="TRANSCRIPTION FACTOR DOMAIN-CONTAINING PROTEIN"/>
    <property type="match status" value="1"/>
</dbReference>
<dbReference type="HOGENOM" id="CLU_034675_0_0_1"/>
<dbReference type="EMBL" id="KN847319">
    <property type="protein sequence ID" value="KIW55978.1"/>
    <property type="molecule type" value="Genomic_DNA"/>
</dbReference>
<dbReference type="GeneID" id="25326589"/>
<accession>A0A0D2EKM7</accession>
<dbReference type="OrthoDB" id="4159781at2759"/>
<name>A0A0D2EKM7_9EURO</name>
<dbReference type="RefSeq" id="XP_013316562.1">
    <property type="nucleotide sequence ID" value="XM_013461108.1"/>
</dbReference>
<dbReference type="PANTHER" id="PTHR37540">
    <property type="entry name" value="TRANSCRIPTION FACTOR (ACR-2), PUTATIVE-RELATED-RELATED"/>
    <property type="match status" value="1"/>
</dbReference>
<sequence length="549" mass="61884">MARAAQSGRELHFVTVTSSKSASIPDADQRRSLRAFVMQDYLRQKNDPDWHFAPAKVDNRMSSHISRFRAIRPASTTHRRARTMKSRRTRPPMLACTRPRRLVPASARSEVDDIVDILENPDRPSSWSPLHDLDMLDPFRTFPLDISKPDILLLEYYHSSFWANSYACNPEGRWMSVAWTDPAIIHATLCLVIIHRRDCLSTDISRDYFKHRGHAMKSIAGRLSDPKEAISDATIGAVAILSSSDHHFEWPPSVQETHSLGLTEMIARRGGMDRLSSNRHVQRVAGWADLLHSAMYGTGLRIKIPSRLTERSFQDFDEIALQKSIQHAPGILWDELPSSIANILRQLRILSGIKALLLGERNVEMCQTFSDLLWKLEYAILDHHDLPDTSAEYHSGLFGGKSMVDAVGIAALLFSYSYLRDLTAPILYDKLSARLRSTLSALQEAHVLSGAGVRSLSQIYAHEFLRGDELAILLWVLNLGLQGSRTDQQSKGWFAKTMAQVCWNNGVLLRAMVDERMRSVVPQAGHAMDISEEAWTRVQGLICEDLGET</sequence>
<reference evidence="1 2" key="1">
    <citation type="submission" date="2015-01" db="EMBL/GenBank/DDBJ databases">
        <title>The Genome Sequence of Exophiala xenobiotica CBS118157.</title>
        <authorList>
            <consortium name="The Broad Institute Genomics Platform"/>
            <person name="Cuomo C."/>
            <person name="de Hoog S."/>
            <person name="Gorbushina A."/>
            <person name="Stielow B."/>
            <person name="Teixiera M."/>
            <person name="Abouelleil A."/>
            <person name="Chapman S.B."/>
            <person name="Priest M."/>
            <person name="Young S.K."/>
            <person name="Wortman J."/>
            <person name="Nusbaum C."/>
            <person name="Birren B."/>
        </authorList>
    </citation>
    <scope>NUCLEOTIDE SEQUENCE [LARGE SCALE GENOMIC DNA]</scope>
    <source>
        <strain evidence="1 2">CBS 118157</strain>
    </source>
</reference>
<protein>
    <recommendedName>
        <fullName evidence="3">Transcription factor domain-containing protein</fullName>
    </recommendedName>
</protein>
<evidence type="ECO:0008006" key="3">
    <source>
        <dbReference type="Google" id="ProtNLM"/>
    </source>
</evidence>